<proteinExistence type="predicted"/>
<sequence length="64" mass="7390">MTDSRQKPGQSFEDDRQEAMRDHSYTEPQEGQNEHDPEIRTPGSKLKADKAVVESLLNVKEIEY</sequence>
<evidence type="ECO:0000313" key="3">
    <source>
        <dbReference type="Proteomes" id="UP000092573"/>
    </source>
</evidence>
<gene>
    <name evidence="2" type="ORF">AWM70_16130</name>
</gene>
<evidence type="ECO:0000256" key="1">
    <source>
        <dbReference type="SAM" id="MobiDB-lite"/>
    </source>
</evidence>
<name>A0A1B1N3F3_9BACL</name>
<protein>
    <submittedName>
        <fullName evidence="2">Uncharacterized protein</fullName>
    </submittedName>
</protein>
<dbReference type="KEGG" id="pyg:AWM70_16130"/>
<feature type="region of interest" description="Disordered" evidence="1">
    <location>
        <begin position="1"/>
        <end position="47"/>
    </location>
</feature>
<keyword evidence="3" id="KW-1185">Reference proteome</keyword>
<dbReference type="STRING" id="1462996.AWM70_16130"/>
<organism evidence="2 3">
    <name type="scientific">Paenibacillus yonginensis</name>
    <dbReference type="NCBI Taxonomy" id="1462996"/>
    <lineage>
        <taxon>Bacteria</taxon>
        <taxon>Bacillati</taxon>
        <taxon>Bacillota</taxon>
        <taxon>Bacilli</taxon>
        <taxon>Bacillales</taxon>
        <taxon>Paenibacillaceae</taxon>
        <taxon>Paenibacillus</taxon>
    </lineage>
</organism>
<reference evidence="2 3" key="1">
    <citation type="submission" date="2016-01" db="EMBL/GenBank/DDBJ databases">
        <title>Complete Genome Sequence of Paenibacillus yonginensis DCY84, a novel Plant Growth-Promoting Bacteria with Elicitation of Induced Systemic Resistance.</title>
        <authorList>
            <person name="Kim Y.J."/>
            <person name="Yang D.C."/>
            <person name="Sukweenadhi J."/>
        </authorList>
    </citation>
    <scope>NUCLEOTIDE SEQUENCE [LARGE SCALE GENOMIC DNA]</scope>
    <source>
        <strain evidence="2 3">DCY84</strain>
    </source>
</reference>
<dbReference type="AlphaFoldDB" id="A0A1B1N3F3"/>
<accession>A0A1B1N3F3</accession>
<dbReference type="OrthoDB" id="9871106at2"/>
<evidence type="ECO:0000313" key="2">
    <source>
        <dbReference type="EMBL" id="ANS75925.1"/>
    </source>
</evidence>
<dbReference type="Proteomes" id="UP000092573">
    <property type="component" value="Chromosome"/>
</dbReference>
<dbReference type="RefSeq" id="WP_068698099.1">
    <property type="nucleotide sequence ID" value="NZ_CP014167.1"/>
</dbReference>
<feature type="compositionally biased region" description="Basic and acidic residues" evidence="1">
    <location>
        <begin position="13"/>
        <end position="25"/>
    </location>
</feature>
<dbReference type="EMBL" id="CP014167">
    <property type="protein sequence ID" value="ANS75925.1"/>
    <property type="molecule type" value="Genomic_DNA"/>
</dbReference>